<keyword evidence="2" id="KW-0472">Membrane</keyword>
<dbReference type="SUPFAM" id="SSF53448">
    <property type="entry name" value="Nucleotide-diphospho-sugar transferases"/>
    <property type="match status" value="1"/>
</dbReference>
<accession>A0A846XMV9</accession>
<keyword evidence="2" id="KW-1133">Transmembrane helix</keyword>
<organism evidence="4 5">
    <name type="scientific">Nocardia speluncae</name>
    <dbReference type="NCBI Taxonomy" id="419477"/>
    <lineage>
        <taxon>Bacteria</taxon>
        <taxon>Bacillati</taxon>
        <taxon>Actinomycetota</taxon>
        <taxon>Actinomycetes</taxon>
        <taxon>Mycobacteriales</taxon>
        <taxon>Nocardiaceae</taxon>
        <taxon>Nocardia</taxon>
    </lineage>
</organism>
<protein>
    <submittedName>
        <fullName evidence="4">Glycosyltransferase</fullName>
    </submittedName>
</protein>
<evidence type="ECO:0000256" key="1">
    <source>
        <dbReference type="SAM" id="MobiDB-lite"/>
    </source>
</evidence>
<keyword evidence="4" id="KW-0808">Transferase</keyword>
<dbReference type="Proteomes" id="UP000565715">
    <property type="component" value="Unassembled WGS sequence"/>
</dbReference>
<evidence type="ECO:0000256" key="2">
    <source>
        <dbReference type="SAM" id="Phobius"/>
    </source>
</evidence>
<name>A0A846XMV9_9NOCA</name>
<evidence type="ECO:0000313" key="4">
    <source>
        <dbReference type="EMBL" id="NKY36645.1"/>
    </source>
</evidence>
<feature type="domain" description="Glycosyltransferase 2-like" evidence="3">
    <location>
        <begin position="111"/>
        <end position="287"/>
    </location>
</feature>
<reference evidence="4 5" key="1">
    <citation type="submission" date="2020-04" db="EMBL/GenBank/DDBJ databases">
        <title>MicrobeNet Type strains.</title>
        <authorList>
            <person name="Nicholson A.C."/>
        </authorList>
    </citation>
    <scope>NUCLEOTIDE SEQUENCE [LARGE SCALE GENOMIC DNA]</scope>
    <source>
        <strain evidence="4 5">DSM 45078</strain>
    </source>
</reference>
<comment type="caution">
    <text evidence="4">The sequence shown here is derived from an EMBL/GenBank/DDBJ whole genome shotgun (WGS) entry which is preliminary data.</text>
</comment>
<dbReference type="InterPro" id="IPR001173">
    <property type="entry name" value="Glyco_trans_2-like"/>
</dbReference>
<dbReference type="Gene3D" id="3.90.550.10">
    <property type="entry name" value="Spore Coat Polysaccharide Biosynthesis Protein SpsA, Chain A"/>
    <property type="match status" value="1"/>
</dbReference>
<dbReference type="Pfam" id="PF00535">
    <property type="entry name" value="Glycos_transf_2"/>
    <property type="match status" value="1"/>
</dbReference>
<feature type="transmembrane region" description="Helical" evidence="2">
    <location>
        <begin position="349"/>
        <end position="373"/>
    </location>
</feature>
<dbReference type="CDD" id="cd00761">
    <property type="entry name" value="Glyco_tranf_GTA_type"/>
    <property type="match status" value="1"/>
</dbReference>
<keyword evidence="2" id="KW-0812">Transmembrane</keyword>
<dbReference type="PANTHER" id="PTHR43646:SF3">
    <property type="entry name" value="SLR1566 PROTEIN"/>
    <property type="match status" value="1"/>
</dbReference>
<evidence type="ECO:0000313" key="5">
    <source>
        <dbReference type="Proteomes" id="UP000565715"/>
    </source>
</evidence>
<evidence type="ECO:0000259" key="3">
    <source>
        <dbReference type="Pfam" id="PF00535"/>
    </source>
</evidence>
<dbReference type="EMBL" id="JAAXOO010000007">
    <property type="protein sequence ID" value="NKY36645.1"/>
    <property type="molecule type" value="Genomic_DNA"/>
</dbReference>
<dbReference type="AlphaFoldDB" id="A0A846XMV9"/>
<sequence length="463" mass="49177">MRTTTRSRPSGPPPSAVRREPGESARTPAYFAFSRRARPAELSPVPRLAGARHAAGRSGLSSRGRFPGLALRRLVTVGAGLAAGGAALTVWNRVTVPRLSRATGPITETVTVCVPARDEAERVPALISDLRAQTGIPRLRILVLDDASGDHTAARAREAMDADPRCTLLRGTTGPPPGWTGKAAACHALADTAEQFAGTTVTAAGVLVFLDADIRLAPGALSAAVTELLRRDIALLSPWPRQQARSFAERLVQPLLCWSWASTLPVVCTDRGIRTSTVVACGQFLVFDAAAYRAIGGHAAVADSATEDLDIARALRRAGFRTGLATAGDLARTRMYRDARELAAGYRRWLWSAYGGSVAGGLAVAVVAAWAYLLPPLAAVFGRGPARWWGLSGYAAAGAGRVLARSLETGRPPKFRDIAAAAAHPLGVTVYFTLWARSQSDRRRNALTWKGRALYPGKELDSR</sequence>
<proteinExistence type="predicted"/>
<gene>
    <name evidence="4" type="ORF">HGA13_26755</name>
</gene>
<dbReference type="PANTHER" id="PTHR43646">
    <property type="entry name" value="GLYCOSYLTRANSFERASE"/>
    <property type="match status" value="1"/>
</dbReference>
<feature type="transmembrane region" description="Helical" evidence="2">
    <location>
        <begin position="418"/>
        <end position="436"/>
    </location>
</feature>
<dbReference type="GO" id="GO:0016740">
    <property type="term" value="F:transferase activity"/>
    <property type="evidence" value="ECO:0007669"/>
    <property type="project" value="UniProtKB-KW"/>
</dbReference>
<dbReference type="InterPro" id="IPR029044">
    <property type="entry name" value="Nucleotide-diphossugar_trans"/>
</dbReference>
<feature type="region of interest" description="Disordered" evidence="1">
    <location>
        <begin position="1"/>
        <end position="31"/>
    </location>
</feature>
<keyword evidence="5" id="KW-1185">Reference proteome</keyword>